<protein>
    <submittedName>
        <fullName evidence="5">Uncharacterized protein isoform X1</fullName>
    </submittedName>
</protein>
<feature type="compositionally biased region" description="Basic and acidic residues" evidence="1">
    <location>
        <begin position="422"/>
        <end position="433"/>
    </location>
</feature>
<reference evidence="5" key="1">
    <citation type="submission" date="2025-08" db="UniProtKB">
        <authorList>
            <consortium name="RefSeq"/>
        </authorList>
    </citation>
    <scope>IDENTIFICATION</scope>
    <source>
        <strain evidence="5">MV-25-SWS-2005</strain>
        <tissue evidence="5">Whole body</tissue>
    </source>
</reference>
<feature type="signal peptide" evidence="2">
    <location>
        <begin position="1"/>
        <end position="17"/>
    </location>
</feature>
<feature type="compositionally biased region" description="Basic and acidic residues" evidence="1">
    <location>
        <begin position="275"/>
        <end position="286"/>
    </location>
</feature>
<evidence type="ECO:0000313" key="4">
    <source>
        <dbReference type="Proteomes" id="UP000001819"/>
    </source>
</evidence>
<keyword evidence="2" id="KW-0732">Signal</keyword>
<feature type="region of interest" description="Disordered" evidence="1">
    <location>
        <begin position="248"/>
        <end position="362"/>
    </location>
</feature>
<gene>
    <name evidence="5" type="primary">LOC6900157</name>
</gene>
<dbReference type="FunCoup" id="A0A6I8W837">
    <property type="interactions" value="3"/>
</dbReference>
<feature type="compositionally biased region" description="Polar residues" evidence="1">
    <location>
        <begin position="292"/>
        <end position="306"/>
    </location>
</feature>
<proteinExistence type="predicted"/>
<evidence type="ECO:0000256" key="1">
    <source>
        <dbReference type="SAM" id="MobiDB-lite"/>
    </source>
</evidence>
<sequence>MHVFVLSTLLLASLAASQTTLDASGAAVEIQKQRLIKFPEEFDPNVAPPTVEKADEAKRILEQIARVNEAFGYVKKQPEQKKLPPILDSSQYLFPKPAYQPFHAQQHHFAGSHGQTLLEPSIRAVKLTRNVAGSSYNLPPRLRKGTPAPASEEKKSQLYFRPNQVELPKPLTEQEAQQLPAHFAIPVHLYKLNKEQYLREHAAQEYRVKGYKIIGDVDSFYGKAKSGRKQGKTTPKYHLFFLPRELALNEDGTPKRGNSTSITSTKAPAAPQGFKDFRLDSREKPSQKPHKMQTTVAPDSNNLNSGSRKRTSSTVKPVRGSGSMSGKEAEQLLPTISTTSAPVHLSTLPPSGGLLPNRNRLNPFRMPGMNLSDMQNQTSSAIKNAFQNIFKMPFRQAGAVSGAQPVIMGSIPQKHQVSSDSQDYKWDDEKEGGGDGDGDLNGNTEDLENTAAEQDSSASSEKHLFAHKTRPGGLMHTIGHVATAQQTTQKQALREGGIIIQRLKVRKGGIAIAGPGGVATAGSGGTAIVGPGGYALTHPRSLTIAGPGAKVISIPANVDLQDALARTDLQARSFPREGKVVATGPTVYYAPPTGTTEEEVAEEEQEQEQAQEMIFESEA</sequence>
<evidence type="ECO:0000256" key="2">
    <source>
        <dbReference type="SAM" id="SignalP"/>
    </source>
</evidence>
<organism evidence="4 5">
    <name type="scientific">Drosophila pseudoobscura pseudoobscura</name>
    <name type="common">Fruit fly</name>
    <dbReference type="NCBI Taxonomy" id="46245"/>
    <lineage>
        <taxon>Eukaryota</taxon>
        <taxon>Metazoa</taxon>
        <taxon>Ecdysozoa</taxon>
        <taxon>Arthropoda</taxon>
        <taxon>Hexapoda</taxon>
        <taxon>Insecta</taxon>
        <taxon>Pterygota</taxon>
        <taxon>Neoptera</taxon>
        <taxon>Endopterygota</taxon>
        <taxon>Diptera</taxon>
        <taxon>Brachycera</taxon>
        <taxon>Muscomorpha</taxon>
        <taxon>Ephydroidea</taxon>
        <taxon>Drosophilidae</taxon>
        <taxon>Drosophila</taxon>
        <taxon>Sophophora</taxon>
    </lineage>
</organism>
<dbReference type="Pfam" id="PF15999">
    <property type="entry name" value="DUF4774"/>
    <property type="match status" value="1"/>
</dbReference>
<dbReference type="AlphaFoldDB" id="A0A6I8W837"/>
<name>A0A6I8W837_DROPS</name>
<dbReference type="Proteomes" id="UP000001819">
    <property type="component" value="Chromosome X"/>
</dbReference>
<feature type="region of interest" description="Disordered" evidence="1">
    <location>
        <begin position="411"/>
        <end position="462"/>
    </location>
</feature>
<dbReference type="InterPro" id="IPR031942">
    <property type="entry name" value="DUF4774"/>
</dbReference>
<feature type="compositionally biased region" description="Low complexity" evidence="1">
    <location>
        <begin position="345"/>
        <end position="356"/>
    </location>
</feature>
<feature type="region of interest" description="Disordered" evidence="1">
    <location>
        <begin position="136"/>
        <end position="155"/>
    </location>
</feature>
<accession>A0A6I8W837</accession>
<feature type="chain" id="PRO_5026253862" evidence="2">
    <location>
        <begin position="18"/>
        <end position="619"/>
    </location>
</feature>
<dbReference type="InParanoid" id="A0A6I8W837"/>
<feature type="compositionally biased region" description="Acidic residues" evidence="1">
    <location>
        <begin position="596"/>
        <end position="619"/>
    </location>
</feature>
<dbReference type="RefSeq" id="XP_033239541.1">
    <property type="nucleotide sequence ID" value="XM_033383650.1"/>
</dbReference>
<keyword evidence="4" id="KW-1185">Reference proteome</keyword>
<feature type="domain" description="DUF4774" evidence="3">
    <location>
        <begin position="502"/>
        <end position="554"/>
    </location>
</feature>
<evidence type="ECO:0000313" key="5">
    <source>
        <dbReference type="RefSeq" id="XP_033239541.1"/>
    </source>
</evidence>
<evidence type="ECO:0000259" key="3">
    <source>
        <dbReference type="Pfam" id="PF15999"/>
    </source>
</evidence>
<feature type="region of interest" description="Disordered" evidence="1">
    <location>
        <begin position="583"/>
        <end position="619"/>
    </location>
</feature>
<feature type="compositionally biased region" description="Polar residues" evidence="1">
    <location>
        <begin position="256"/>
        <end position="266"/>
    </location>
</feature>